<accession>A0A2T2NUJ3</accession>
<evidence type="ECO:0000256" key="5">
    <source>
        <dbReference type="ARBA" id="ARBA00038359"/>
    </source>
</evidence>
<reference evidence="9 10" key="1">
    <citation type="journal article" date="2018" name="Front. Microbiol.">
        <title>Genome-Wide Analysis of Corynespora cassiicola Leaf Fall Disease Putative Effectors.</title>
        <authorList>
            <person name="Lopez D."/>
            <person name="Ribeiro S."/>
            <person name="Label P."/>
            <person name="Fumanal B."/>
            <person name="Venisse J.S."/>
            <person name="Kohler A."/>
            <person name="de Oliveira R.R."/>
            <person name="Labutti K."/>
            <person name="Lipzen A."/>
            <person name="Lail K."/>
            <person name="Bauer D."/>
            <person name="Ohm R.A."/>
            <person name="Barry K.W."/>
            <person name="Spatafora J."/>
            <person name="Grigoriev I.V."/>
            <person name="Martin F.M."/>
            <person name="Pujade-Renaud V."/>
        </authorList>
    </citation>
    <scope>NUCLEOTIDE SEQUENCE [LARGE SCALE GENOMIC DNA]</scope>
    <source>
        <strain evidence="9 10">Philippines</strain>
    </source>
</reference>
<dbReference type="STRING" id="1448308.A0A2T2NUJ3"/>
<keyword evidence="10" id="KW-1185">Reference proteome</keyword>
<name>A0A2T2NUJ3_CORCC</name>
<keyword evidence="4 7" id="KW-0472">Membrane</keyword>
<organism evidence="9 10">
    <name type="scientific">Corynespora cassiicola Philippines</name>
    <dbReference type="NCBI Taxonomy" id="1448308"/>
    <lineage>
        <taxon>Eukaryota</taxon>
        <taxon>Fungi</taxon>
        <taxon>Dikarya</taxon>
        <taxon>Ascomycota</taxon>
        <taxon>Pezizomycotina</taxon>
        <taxon>Dothideomycetes</taxon>
        <taxon>Pleosporomycetidae</taxon>
        <taxon>Pleosporales</taxon>
        <taxon>Corynesporascaceae</taxon>
        <taxon>Corynespora</taxon>
    </lineage>
</organism>
<dbReference type="Pfam" id="PF20684">
    <property type="entry name" value="Fung_rhodopsin"/>
    <property type="match status" value="1"/>
</dbReference>
<evidence type="ECO:0000256" key="6">
    <source>
        <dbReference type="SAM" id="MobiDB-lite"/>
    </source>
</evidence>
<dbReference type="GO" id="GO:0016020">
    <property type="term" value="C:membrane"/>
    <property type="evidence" value="ECO:0007669"/>
    <property type="project" value="UniProtKB-SubCell"/>
</dbReference>
<comment type="similarity">
    <text evidence="5">Belongs to the SAT4 family.</text>
</comment>
<feature type="transmembrane region" description="Helical" evidence="7">
    <location>
        <begin position="216"/>
        <end position="240"/>
    </location>
</feature>
<feature type="transmembrane region" description="Helical" evidence="7">
    <location>
        <begin position="180"/>
        <end position="204"/>
    </location>
</feature>
<dbReference type="PANTHER" id="PTHR33048:SF160">
    <property type="entry name" value="SAT4 FAMILY MEMBRANE PROTEIN"/>
    <property type="match status" value="1"/>
</dbReference>
<keyword evidence="2 7" id="KW-0812">Transmembrane</keyword>
<protein>
    <recommendedName>
        <fullName evidence="8">Rhodopsin domain-containing protein</fullName>
    </recommendedName>
</protein>
<dbReference type="InterPro" id="IPR052337">
    <property type="entry name" value="SAT4-like"/>
</dbReference>
<evidence type="ECO:0000256" key="7">
    <source>
        <dbReference type="SAM" id="Phobius"/>
    </source>
</evidence>
<dbReference type="InterPro" id="IPR049326">
    <property type="entry name" value="Rhodopsin_dom_fungi"/>
</dbReference>
<keyword evidence="3 7" id="KW-1133">Transmembrane helix</keyword>
<evidence type="ECO:0000256" key="4">
    <source>
        <dbReference type="ARBA" id="ARBA00023136"/>
    </source>
</evidence>
<dbReference type="PANTHER" id="PTHR33048">
    <property type="entry name" value="PTH11-LIKE INTEGRAL MEMBRANE PROTEIN (AFU_ORTHOLOGUE AFUA_5G11245)"/>
    <property type="match status" value="1"/>
</dbReference>
<feature type="transmembrane region" description="Helical" evidence="7">
    <location>
        <begin position="123"/>
        <end position="145"/>
    </location>
</feature>
<feature type="domain" description="Rhodopsin" evidence="8">
    <location>
        <begin position="26"/>
        <end position="278"/>
    </location>
</feature>
<comment type="subcellular location">
    <subcellularLocation>
        <location evidence="1">Membrane</location>
        <topology evidence="1">Multi-pass membrane protein</topology>
    </subcellularLocation>
</comment>
<dbReference type="OrthoDB" id="5283415at2759"/>
<evidence type="ECO:0000256" key="2">
    <source>
        <dbReference type="ARBA" id="ARBA00022692"/>
    </source>
</evidence>
<evidence type="ECO:0000256" key="1">
    <source>
        <dbReference type="ARBA" id="ARBA00004141"/>
    </source>
</evidence>
<evidence type="ECO:0000313" key="9">
    <source>
        <dbReference type="EMBL" id="PSN69111.1"/>
    </source>
</evidence>
<feature type="transmembrane region" description="Helical" evidence="7">
    <location>
        <begin position="42"/>
        <end position="62"/>
    </location>
</feature>
<dbReference type="AlphaFoldDB" id="A0A2T2NUJ3"/>
<evidence type="ECO:0000259" key="8">
    <source>
        <dbReference type="Pfam" id="PF20684"/>
    </source>
</evidence>
<dbReference type="EMBL" id="KZ678133">
    <property type="protein sequence ID" value="PSN69111.1"/>
    <property type="molecule type" value="Genomic_DNA"/>
</dbReference>
<feature type="transmembrane region" description="Helical" evidence="7">
    <location>
        <begin position="9"/>
        <end position="30"/>
    </location>
</feature>
<proteinExistence type="inferred from homology"/>
<gene>
    <name evidence="9" type="ORF">BS50DRAFT_675336</name>
</gene>
<feature type="compositionally biased region" description="Basic and acidic residues" evidence="6">
    <location>
        <begin position="319"/>
        <end position="332"/>
    </location>
</feature>
<evidence type="ECO:0000313" key="10">
    <source>
        <dbReference type="Proteomes" id="UP000240883"/>
    </source>
</evidence>
<dbReference type="Proteomes" id="UP000240883">
    <property type="component" value="Unassembled WGS sequence"/>
</dbReference>
<feature type="compositionally biased region" description="Basic and acidic residues" evidence="6">
    <location>
        <begin position="360"/>
        <end position="380"/>
    </location>
</feature>
<sequence>MVESRQTEALVIICLFPVLAALFVIARTWSRWLGRNFGWDDWLIHLSMLLLIGQTVTIYKYVLVSHTGYHGRDIPKQTVDEKILAAKWSFAVQMFYHPMMGAIRASIIQFLFRVKDTRLHIQVALHVVLWINIGYMVSTTFVNIFQCTPIRYVYLRPEMDQIDANGNIIPGGKCIDSLTFIIASCALSIIMDLIIIPIPTAMVWNLQMRAKTKVAVVIIMSMGWLATAVSVVRLVIYYYRFAPTQKDKTWDIGIVTSIVEPSVGVIAACAPAMKCLLRHLMPRYFTEDAPSYPTPTPTHDKSKQRRSFNFRYSANKELSESRVDPVREEELYGMRPLGSIDSREQITSMAAQGPARAHSTKTESTEAGEAEPKHMLNSEG</sequence>
<feature type="region of interest" description="Disordered" evidence="6">
    <location>
        <begin position="319"/>
        <end position="380"/>
    </location>
</feature>
<evidence type="ECO:0000256" key="3">
    <source>
        <dbReference type="ARBA" id="ARBA00022989"/>
    </source>
</evidence>